<gene>
    <name evidence="1" type="ORF">DUI87_23935</name>
</gene>
<reference evidence="1 2" key="1">
    <citation type="submission" date="2018-07" db="EMBL/GenBank/DDBJ databases">
        <title>A high quality draft genome assembly of the barn swallow (H. rustica rustica).</title>
        <authorList>
            <person name="Formenti G."/>
            <person name="Chiara M."/>
            <person name="Poveda L."/>
            <person name="Francoijs K.-J."/>
            <person name="Bonisoli-Alquati A."/>
            <person name="Canova L."/>
            <person name="Gianfranceschi L."/>
            <person name="Horner D.S."/>
            <person name="Saino N."/>
        </authorList>
    </citation>
    <scope>NUCLEOTIDE SEQUENCE [LARGE SCALE GENOMIC DNA]</scope>
    <source>
        <strain evidence="1">Chelidonia</strain>
        <tissue evidence="1">Blood</tissue>
    </source>
</reference>
<protein>
    <submittedName>
        <fullName evidence="1">Uncharacterized protein</fullName>
    </submittedName>
</protein>
<dbReference type="AlphaFoldDB" id="A0A3M0JH33"/>
<name>A0A3M0JH33_HIRRU</name>
<accession>A0A3M0JH33</accession>
<evidence type="ECO:0000313" key="2">
    <source>
        <dbReference type="Proteomes" id="UP000269221"/>
    </source>
</evidence>
<keyword evidence="2" id="KW-1185">Reference proteome</keyword>
<comment type="caution">
    <text evidence="1">The sequence shown here is derived from an EMBL/GenBank/DDBJ whole genome shotgun (WGS) entry which is preliminary data.</text>
</comment>
<evidence type="ECO:0000313" key="1">
    <source>
        <dbReference type="EMBL" id="RMB99680.1"/>
    </source>
</evidence>
<dbReference type="EMBL" id="QRBI01000148">
    <property type="protein sequence ID" value="RMB99680.1"/>
    <property type="molecule type" value="Genomic_DNA"/>
</dbReference>
<sequence>MEPLGEEEERGLKEFEFDSGRAAVGAVSSSAFRGAVAAVPAQPGCVYADLNWESVLHILYPELLRCLRAQSRASRYGIFTLEQYIATVPVLSIVSGDEGLLEMTLFPSPILEAISAPAFDLARAEGRPD</sequence>
<dbReference type="Proteomes" id="UP000269221">
    <property type="component" value="Unassembled WGS sequence"/>
</dbReference>
<organism evidence="1 2">
    <name type="scientific">Hirundo rustica rustica</name>
    <dbReference type="NCBI Taxonomy" id="333673"/>
    <lineage>
        <taxon>Eukaryota</taxon>
        <taxon>Metazoa</taxon>
        <taxon>Chordata</taxon>
        <taxon>Craniata</taxon>
        <taxon>Vertebrata</taxon>
        <taxon>Euteleostomi</taxon>
        <taxon>Archelosauria</taxon>
        <taxon>Archosauria</taxon>
        <taxon>Dinosauria</taxon>
        <taxon>Saurischia</taxon>
        <taxon>Theropoda</taxon>
        <taxon>Coelurosauria</taxon>
        <taxon>Aves</taxon>
        <taxon>Neognathae</taxon>
        <taxon>Neoaves</taxon>
        <taxon>Telluraves</taxon>
        <taxon>Australaves</taxon>
        <taxon>Passeriformes</taxon>
        <taxon>Sylvioidea</taxon>
        <taxon>Hirundinidae</taxon>
        <taxon>Hirundo</taxon>
    </lineage>
</organism>
<proteinExistence type="predicted"/>